<comment type="caution">
    <text evidence="9">The sequence shown here is derived from an EMBL/GenBank/DDBJ whole genome shotgun (WGS) entry which is preliminary data.</text>
</comment>
<dbReference type="InterPro" id="IPR000522">
    <property type="entry name" value="ABC_transptr_permease_BtuC"/>
</dbReference>
<name>A0A845AII5_9SPHN</name>
<dbReference type="Proteomes" id="UP000460561">
    <property type="component" value="Unassembled WGS sequence"/>
</dbReference>
<evidence type="ECO:0000256" key="2">
    <source>
        <dbReference type="ARBA" id="ARBA00007935"/>
    </source>
</evidence>
<evidence type="ECO:0000256" key="5">
    <source>
        <dbReference type="ARBA" id="ARBA00022692"/>
    </source>
</evidence>
<evidence type="ECO:0000256" key="1">
    <source>
        <dbReference type="ARBA" id="ARBA00004651"/>
    </source>
</evidence>
<comment type="similarity">
    <text evidence="2">Belongs to the binding-protein-dependent transport system permease family. FecCD subfamily.</text>
</comment>
<protein>
    <submittedName>
        <fullName evidence="9">Iron chelate uptake ABC transporter family permease subunit</fullName>
    </submittedName>
</protein>
<evidence type="ECO:0000256" key="4">
    <source>
        <dbReference type="ARBA" id="ARBA00022475"/>
    </source>
</evidence>
<dbReference type="PANTHER" id="PTHR30472:SF27">
    <property type="entry name" value="PETROBACTIN IMPORT SYSTEM PERMEASE PROTEIN YCLN"/>
    <property type="match status" value="1"/>
</dbReference>
<evidence type="ECO:0000313" key="9">
    <source>
        <dbReference type="EMBL" id="MXP26918.1"/>
    </source>
</evidence>
<feature type="transmembrane region" description="Helical" evidence="8">
    <location>
        <begin position="214"/>
        <end position="235"/>
    </location>
</feature>
<evidence type="ECO:0000256" key="3">
    <source>
        <dbReference type="ARBA" id="ARBA00022448"/>
    </source>
</evidence>
<feature type="transmembrane region" description="Helical" evidence="8">
    <location>
        <begin position="137"/>
        <end position="161"/>
    </location>
</feature>
<dbReference type="InterPro" id="IPR037294">
    <property type="entry name" value="ABC_BtuC-like"/>
</dbReference>
<sequence>MTARTWLTQPAALMLFAALCCASVLIGATPIGPGALASANEDVWRIVLSSRLPRLAALVLTGAGLAICGVILQQIVRNRFVEPATTGGLDAAKMGMLIALTSMPQLGNLPRMFAALVFCLASSLLFVTAIRRLRLRNAVLVPVIGLMYGSVLNALAEFYAYQNNIMQSMQGWMLGDFSRVVQGNYEVIWIILPIVVASYLFAHRFTIVGMGADMATSLGLSYPAMVTFGLMLVAATIASTIITVGAIPFVGLIIPNLVSLYHGDNLARTLPLIALGGASFLLVCDIAGRLVIQPFEMPIGLTTGLLGGIMFLVLIWRKSR</sequence>
<keyword evidence="3" id="KW-0813">Transport</keyword>
<dbReference type="SUPFAM" id="SSF81345">
    <property type="entry name" value="ABC transporter involved in vitamin B12 uptake, BtuC"/>
    <property type="match status" value="1"/>
</dbReference>
<feature type="transmembrane region" description="Helical" evidence="8">
    <location>
        <begin position="241"/>
        <end position="260"/>
    </location>
</feature>
<accession>A0A845AII5</accession>
<dbReference type="GO" id="GO:0033214">
    <property type="term" value="P:siderophore-iron import into cell"/>
    <property type="evidence" value="ECO:0007669"/>
    <property type="project" value="TreeGrafter"/>
</dbReference>
<reference evidence="9 10" key="1">
    <citation type="submission" date="2019-12" db="EMBL/GenBank/DDBJ databases">
        <title>Genomic-based taxomic classification of the family Erythrobacteraceae.</title>
        <authorList>
            <person name="Xu L."/>
        </authorList>
    </citation>
    <scope>NUCLEOTIDE SEQUENCE [LARGE SCALE GENOMIC DNA]</scope>
    <source>
        <strain evidence="9 10">DSM 18604</strain>
    </source>
</reference>
<dbReference type="OrthoDB" id="9811975at2"/>
<feature type="transmembrane region" description="Helical" evidence="8">
    <location>
        <begin position="181"/>
        <end position="202"/>
    </location>
</feature>
<dbReference type="RefSeq" id="WP_160740123.1">
    <property type="nucleotide sequence ID" value="NZ_WTYQ01000005.1"/>
</dbReference>
<dbReference type="Pfam" id="PF01032">
    <property type="entry name" value="FecCD"/>
    <property type="match status" value="1"/>
</dbReference>
<gene>
    <name evidence="9" type="ORF">GRI39_12830</name>
</gene>
<keyword evidence="6 8" id="KW-1133">Transmembrane helix</keyword>
<proteinExistence type="inferred from homology"/>
<dbReference type="Gene3D" id="1.10.3470.10">
    <property type="entry name" value="ABC transporter involved in vitamin B12 uptake, BtuC"/>
    <property type="match status" value="1"/>
</dbReference>
<dbReference type="AlphaFoldDB" id="A0A845AII5"/>
<feature type="transmembrane region" description="Helical" evidence="8">
    <location>
        <begin position="112"/>
        <end position="130"/>
    </location>
</feature>
<keyword evidence="5 8" id="KW-0812">Transmembrane</keyword>
<dbReference type="EMBL" id="WTYQ01000005">
    <property type="protein sequence ID" value="MXP26918.1"/>
    <property type="molecule type" value="Genomic_DNA"/>
</dbReference>
<dbReference type="GO" id="GO:0005886">
    <property type="term" value="C:plasma membrane"/>
    <property type="evidence" value="ECO:0007669"/>
    <property type="project" value="UniProtKB-SubCell"/>
</dbReference>
<feature type="transmembrane region" description="Helical" evidence="8">
    <location>
        <begin position="55"/>
        <end position="76"/>
    </location>
</feature>
<feature type="transmembrane region" description="Helical" evidence="8">
    <location>
        <begin position="298"/>
        <end position="316"/>
    </location>
</feature>
<evidence type="ECO:0000313" key="10">
    <source>
        <dbReference type="Proteomes" id="UP000460561"/>
    </source>
</evidence>
<evidence type="ECO:0000256" key="8">
    <source>
        <dbReference type="SAM" id="Phobius"/>
    </source>
</evidence>
<dbReference type="CDD" id="cd06550">
    <property type="entry name" value="TM_ABC_iron-siderophores_like"/>
    <property type="match status" value="1"/>
</dbReference>
<feature type="transmembrane region" description="Helical" evidence="8">
    <location>
        <begin position="272"/>
        <end position="292"/>
    </location>
</feature>
<keyword evidence="4" id="KW-1003">Cell membrane</keyword>
<keyword evidence="7 8" id="KW-0472">Membrane</keyword>
<evidence type="ECO:0000256" key="7">
    <source>
        <dbReference type="ARBA" id="ARBA00023136"/>
    </source>
</evidence>
<organism evidence="9 10">
    <name type="scientific">Altericroceibacterium indicum</name>
    <dbReference type="NCBI Taxonomy" id="374177"/>
    <lineage>
        <taxon>Bacteria</taxon>
        <taxon>Pseudomonadati</taxon>
        <taxon>Pseudomonadota</taxon>
        <taxon>Alphaproteobacteria</taxon>
        <taxon>Sphingomonadales</taxon>
        <taxon>Erythrobacteraceae</taxon>
        <taxon>Altericroceibacterium</taxon>
    </lineage>
</organism>
<dbReference type="GO" id="GO:0022857">
    <property type="term" value="F:transmembrane transporter activity"/>
    <property type="evidence" value="ECO:0007669"/>
    <property type="project" value="InterPro"/>
</dbReference>
<evidence type="ECO:0000256" key="6">
    <source>
        <dbReference type="ARBA" id="ARBA00022989"/>
    </source>
</evidence>
<dbReference type="PANTHER" id="PTHR30472">
    <property type="entry name" value="FERRIC ENTEROBACTIN TRANSPORT SYSTEM PERMEASE PROTEIN"/>
    <property type="match status" value="1"/>
</dbReference>
<keyword evidence="10" id="KW-1185">Reference proteome</keyword>
<comment type="subcellular location">
    <subcellularLocation>
        <location evidence="1">Cell membrane</location>
        <topology evidence="1">Multi-pass membrane protein</topology>
    </subcellularLocation>
</comment>